<evidence type="ECO:0000256" key="4">
    <source>
        <dbReference type="ARBA" id="ARBA00022741"/>
    </source>
</evidence>
<evidence type="ECO:0000259" key="10">
    <source>
        <dbReference type="PROSITE" id="PS50893"/>
    </source>
</evidence>
<evidence type="ECO:0000256" key="2">
    <source>
        <dbReference type="ARBA" id="ARBA00022448"/>
    </source>
</evidence>
<feature type="transmembrane region" description="Helical" evidence="9">
    <location>
        <begin position="1549"/>
        <end position="1575"/>
    </location>
</feature>
<feature type="compositionally biased region" description="Basic and acidic residues" evidence="8">
    <location>
        <begin position="1165"/>
        <end position="1196"/>
    </location>
</feature>
<keyword evidence="7 9" id="KW-0472">Membrane</keyword>
<sequence length="1584" mass="173346">MDFGLPSPAAKEDSYWWEKAVLVFVMIVYMIFPLVAFINRRQRHAQSRVSDAMRECENCSVDLAHSLVPEAALPEYRFRGMRLKMSAIHVGFDNVGVKLKSNGRCILEGVTGAFRPRKMAAIMGPSGAGKTTFMNAICGRAYYGTVSGEIRINGHVSSIAEIKELRGFVPQDDIVHEHLTVREQLYYSARLRNRDKTPARVIDYIVEDVLNVMHLTDVQHSIVGNVEETRGISGGQRKRVNIGLELAARPTILMLDEPTSGLDATTALDIMRSLKTLSEIGMTVVMVVHQPRYSLFTLFDEVLLLGLGGQTVYLGNSRGVLPYFTSLNFNMPEHENPADWFMDVISGKVKNEANPNLKSDGLAEVWAQRFTEIVVESGEESQVRRAELFTFSKALAAKLAGAGLDSDTITEENFLKLLEESGVQEPSSDALRELKARIGFEGNSVSREQLSSFLYGLNNAFSSDALSDIANVQKEMEASEASASTVGSVKVSQEKMSGKRARLCAQYPVLLHQNIIRWMRLWKHKAFSLALMSLAAIVFGIQCKDKLTPENVLCPIKINISHVAIGLLMGIACLPIFGSDRMVFWRESASGIRVSAFFLSRVTVFLFDVLVWTYVFTAVWKVSSEAPCGYWLWLVALRMTAVSAAGIGVLISTLIPKSGSTLATAVVLLIMGGAISEPQVVAEAKGSFNEVLAFLSPFTWTSGQNYLAVIAEFGGEDYVNIFALDMMDGYRNVLLSINLGGQNLDYLPAAYISCSIFGVLGLTFGRLCTAIALANQLVSGPVVSRHKEATGLDMEAAQAWELCVLLLVAAGYVAIIVNSFLNRIGRKQQSRRSEVLAECERCSVELVHNLVPDATVPDYRFRGMHLKMSSIHIGFDNVGVKLKSNGRCILEGVTGEFQPKRVAAIMGPSGAGKTTFMNALCGRAYYGTAAAFDSVSLQSHVEGNVTVSGEIRLNGRPASIAEFKPLRGFVPQDDIVHAHLTVRFSAEREQIFYSAKLRNPEGTAPEVLDSIVEDVLNVMQLLDVQHSLVGNVETRGISGGQRKRVNIGLELAARPTILMLDEPTSGLDATTALDIVRSLQKLTEIGMTVVMVVHQPRYSLFTLFHEVLLLGLGGQTVYLGPSTGALPYFKSLGFPIPQHENPADWFMDVISGKVRNEGAPSPSRKQTELASHWKEAKQGPERSMGHRHATNPDDKFKFHNAVDSKLELLGLGEIRSISGGHFSQILQSAGISPSEPALAEMKKRIGFEDDSVSRRGLARFLLGLRSSFSNDALSDLPDWEKDMEASEASMVSGASSLATVDKKMVGKRAHFWPQYRVLLHQNAIRWVRLWQQKTLSTLLVIAAAIMFGAQCTDKLVPGNILCPLKINLSHLAVGLMVGIACLQIFGADRPTFWRESASGIRVIAFFLARISVSLFDVLLWTYIYTAVWMACASAPCPYWIWLIAFRMTAVSSAGIGLLLSAVVPEHSSTLATAVTILIMGGGISEPQTVAEAAGTFKEVLAFLSPFTWAMGENYLAVIDLQGGEEAVIDFAIDIVEGYKSIILSLGGEYLGYVTAAYISCGVFGMLALVSGYLTLRFSYRGKQA</sequence>
<dbReference type="EMBL" id="CAJNJA010061697">
    <property type="protein sequence ID" value="CAE7874329.1"/>
    <property type="molecule type" value="Genomic_DNA"/>
</dbReference>
<dbReference type="GO" id="GO:0140359">
    <property type="term" value="F:ABC-type transporter activity"/>
    <property type="evidence" value="ECO:0007669"/>
    <property type="project" value="InterPro"/>
</dbReference>
<feature type="transmembrane region" description="Helical" evidence="9">
    <location>
        <begin position="1368"/>
        <end position="1387"/>
    </location>
</feature>
<dbReference type="InterPro" id="IPR043926">
    <property type="entry name" value="ABCG_dom"/>
</dbReference>
<evidence type="ECO:0000256" key="6">
    <source>
        <dbReference type="ARBA" id="ARBA00022989"/>
    </source>
</evidence>
<dbReference type="InterPro" id="IPR003439">
    <property type="entry name" value="ABC_transporter-like_ATP-bd"/>
</dbReference>
<reference evidence="11" key="1">
    <citation type="submission" date="2021-02" db="EMBL/GenBank/DDBJ databases">
        <authorList>
            <person name="Dougan E. K."/>
            <person name="Rhodes N."/>
            <person name="Thang M."/>
            <person name="Chan C."/>
        </authorList>
    </citation>
    <scope>NUCLEOTIDE SEQUENCE</scope>
</reference>
<dbReference type="InterPro" id="IPR003593">
    <property type="entry name" value="AAA+_ATPase"/>
</dbReference>
<evidence type="ECO:0000313" key="11">
    <source>
        <dbReference type="EMBL" id="CAE7874329.1"/>
    </source>
</evidence>
<dbReference type="GO" id="GO:0016887">
    <property type="term" value="F:ATP hydrolysis activity"/>
    <property type="evidence" value="ECO:0007669"/>
    <property type="project" value="InterPro"/>
</dbReference>
<dbReference type="PANTHER" id="PTHR48041">
    <property type="entry name" value="ABC TRANSPORTER G FAMILY MEMBER 28"/>
    <property type="match status" value="1"/>
</dbReference>
<dbReference type="FunFam" id="3.40.50.300:FF:000367">
    <property type="entry name" value="ABC transporter G family member 24"/>
    <property type="match status" value="2"/>
</dbReference>
<feature type="region of interest" description="Disordered" evidence="8">
    <location>
        <begin position="1156"/>
        <end position="1196"/>
    </location>
</feature>
<dbReference type="SUPFAM" id="SSF52540">
    <property type="entry name" value="P-loop containing nucleoside triphosphate hydrolases"/>
    <property type="match status" value="2"/>
</dbReference>
<keyword evidence="3 9" id="KW-0812">Transmembrane</keyword>
<dbReference type="GO" id="GO:0005524">
    <property type="term" value="F:ATP binding"/>
    <property type="evidence" value="ECO:0007669"/>
    <property type="project" value="UniProtKB-KW"/>
</dbReference>
<gene>
    <name evidence="11" type="primary">WBC30</name>
    <name evidence="11" type="ORF">SNEC2469_LOCUS28418</name>
</gene>
<feature type="domain" description="ABC transporter" evidence="10">
    <location>
        <begin position="873"/>
        <end position="1138"/>
    </location>
</feature>
<feature type="transmembrane region" description="Helical" evidence="9">
    <location>
        <begin position="558"/>
        <end position="577"/>
    </location>
</feature>
<accession>A0A813AS86</accession>
<feature type="transmembrane region" description="Helical" evidence="9">
    <location>
        <begin position="598"/>
        <end position="619"/>
    </location>
</feature>
<comment type="caution">
    <text evidence="11">The sequence shown here is derived from an EMBL/GenBank/DDBJ whole genome shotgun (WGS) entry which is preliminary data.</text>
</comment>
<feature type="transmembrane region" description="Helical" evidence="9">
    <location>
        <begin position="526"/>
        <end position="542"/>
    </location>
</feature>
<comment type="subcellular location">
    <subcellularLocation>
        <location evidence="1">Membrane</location>
        <topology evidence="1">Multi-pass membrane protein</topology>
    </subcellularLocation>
</comment>
<evidence type="ECO:0000256" key="5">
    <source>
        <dbReference type="ARBA" id="ARBA00022840"/>
    </source>
</evidence>
<dbReference type="Pfam" id="PF00005">
    <property type="entry name" value="ABC_tran"/>
    <property type="match status" value="2"/>
</dbReference>
<dbReference type="Gene3D" id="3.40.50.300">
    <property type="entry name" value="P-loop containing nucleotide triphosphate hydrolases"/>
    <property type="match status" value="2"/>
</dbReference>
<dbReference type="PANTHER" id="PTHR48041:SF91">
    <property type="entry name" value="ABC TRANSPORTER G FAMILY MEMBER 28"/>
    <property type="match status" value="1"/>
</dbReference>
<dbReference type="Proteomes" id="UP000601435">
    <property type="component" value="Unassembled WGS sequence"/>
</dbReference>
<keyword evidence="5" id="KW-0067">ATP-binding</keyword>
<evidence type="ECO:0000256" key="7">
    <source>
        <dbReference type="ARBA" id="ARBA00023136"/>
    </source>
</evidence>
<keyword evidence="2" id="KW-0813">Transport</keyword>
<organism evidence="11 12">
    <name type="scientific">Symbiodinium necroappetens</name>
    <dbReference type="NCBI Taxonomy" id="1628268"/>
    <lineage>
        <taxon>Eukaryota</taxon>
        <taxon>Sar</taxon>
        <taxon>Alveolata</taxon>
        <taxon>Dinophyceae</taxon>
        <taxon>Suessiales</taxon>
        <taxon>Symbiodiniaceae</taxon>
        <taxon>Symbiodinium</taxon>
    </lineage>
</organism>
<dbReference type="Pfam" id="PF19055">
    <property type="entry name" value="ABC2_membrane_7"/>
    <property type="match status" value="4"/>
</dbReference>
<feature type="transmembrane region" description="Helical" evidence="9">
    <location>
        <begin position="749"/>
        <end position="778"/>
    </location>
</feature>
<feature type="transmembrane region" description="Helical" evidence="9">
    <location>
        <begin position="1399"/>
        <end position="1420"/>
    </location>
</feature>
<dbReference type="PROSITE" id="PS00211">
    <property type="entry name" value="ABC_TRANSPORTER_1"/>
    <property type="match status" value="2"/>
</dbReference>
<dbReference type="GO" id="GO:0016020">
    <property type="term" value="C:membrane"/>
    <property type="evidence" value="ECO:0007669"/>
    <property type="project" value="UniProtKB-SubCell"/>
</dbReference>
<keyword evidence="6 9" id="KW-1133">Transmembrane helix</keyword>
<feature type="transmembrane region" description="Helical" evidence="9">
    <location>
        <begin position="20"/>
        <end position="38"/>
    </location>
</feature>
<dbReference type="CDD" id="cd03213">
    <property type="entry name" value="ABCG_EPDR"/>
    <property type="match status" value="1"/>
</dbReference>
<dbReference type="InterPro" id="IPR050352">
    <property type="entry name" value="ABCG_transporters"/>
</dbReference>
<feature type="transmembrane region" description="Helical" evidence="9">
    <location>
        <begin position="631"/>
        <end position="655"/>
    </location>
</feature>
<feature type="transmembrane region" description="Helical" evidence="9">
    <location>
        <begin position="798"/>
        <end position="821"/>
    </location>
</feature>
<keyword evidence="12" id="KW-1185">Reference proteome</keyword>
<evidence type="ECO:0000256" key="9">
    <source>
        <dbReference type="SAM" id="Phobius"/>
    </source>
</evidence>
<name>A0A813AS86_9DINO</name>
<evidence type="ECO:0000256" key="8">
    <source>
        <dbReference type="SAM" id="MobiDB-lite"/>
    </source>
</evidence>
<protein>
    <submittedName>
        <fullName evidence="11">WBC30 protein</fullName>
    </submittedName>
</protein>
<dbReference type="PROSITE" id="PS50893">
    <property type="entry name" value="ABC_TRANSPORTER_2"/>
    <property type="match status" value="2"/>
</dbReference>
<feature type="domain" description="ABC transporter" evidence="10">
    <location>
        <begin position="90"/>
        <end position="333"/>
    </location>
</feature>
<evidence type="ECO:0000313" key="12">
    <source>
        <dbReference type="Proteomes" id="UP000601435"/>
    </source>
</evidence>
<dbReference type="InterPro" id="IPR027417">
    <property type="entry name" value="P-loop_NTPase"/>
</dbReference>
<keyword evidence="4" id="KW-0547">Nucleotide-binding</keyword>
<dbReference type="OrthoDB" id="184675at2759"/>
<evidence type="ECO:0000256" key="3">
    <source>
        <dbReference type="ARBA" id="ARBA00022692"/>
    </source>
</evidence>
<proteinExistence type="predicted"/>
<dbReference type="SMART" id="SM00382">
    <property type="entry name" value="AAA"/>
    <property type="match status" value="2"/>
</dbReference>
<evidence type="ECO:0000256" key="1">
    <source>
        <dbReference type="ARBA" id="ARBA00004141"/>
    </source>
</evidence>
<dbReference type="InterPro" id="IPR017871">
    <property type="entry name" value="ABC_transporter-like_CS"/>
</dbReference>